<feature type="signal peptide" evidence="1">
    <location>
        <begin position="1"/>
        <end position="21"/>
    </location>
</feature>
<dbReference type="RefSeq" id="WP_109271254.1">
    <property type="nucleotide sequence ID" value="NZ_QFFF01000001.1"/>
</dbReference>
<comment type="caution">
    <text evidence="2">The sequence shown here is derived from an EMBL/GenBank/DDBJ whole genome shotgun (WGS) entry which is preliminary data.</text>
</comment>
<dbReference type="AlphaFoldDB" id="A0A2U2J442"/>
<gene>
    <name evidence="2" type="ORF">DF286_09750</name>
</gene>
<dbReference type="Proteomes" id="UP000245916">
    <property type="component" value="Unassembled WGS sequence"/>
</dbReference>
<proteinExistence type="predicted"/>
<accession>A0A2U2J442</accession>
<reference evidence="2 3" key="1">
    <citation type="submission" date="2018-05" db="EMBL/GenBank/DDBJ databases">
        <title>Genome of Sphingosinicella humi QZX222.</title>
        <authorList>
            <person name="Qiao Z."/>
            <person name="Wang G."/>
        </authorList>
    </citation>
    <scope>NUCLEOTIDE SEQUENCE [LARGE SCALE GENOMIC DNA]</scope>
    <source>
        <strain evidence="2 3">QZX222</strain>
    </source>
</reference>
<keyword evidence="3" id="KW-1185">Reference proteome</keyword>
<dbReference type="EMBL" id="QFFF01000001">
    <property type="protein sequence ID" value="PWG03116.1"/>
    <property type="molecule type" value="Genomic_DNA"/>
</dbReference>
<evidence type="ECO:0000313" key="2">
    <source>
        <dbReference type="EMBL" id="PWG03116.1"/>
    </source>
</evidence>
<organism evidence="2 3">
    <name type="scientific">Allosphingosinicella humi</name>
    <dbReference type="NCBI Taxonomy" id="2068657"/>
    <lineage>
        <taxon>Bacteria</taxon>
        <taxon>Pseudomonadati</taxon>
        <taxon>Pseudomonadota</taxon>
        <taxon>Alphaproteobacteria</taxon>
        <taxon>Sphingomonadales</taxon>
        <taxon>Sphingomonadaceae</taxon>
        <taxon>Allosphingosinicella</taxon>
    </lineage>
</organism>
<feature type="chain" id="PRO_5015762337" evidence="1">
    <location>
        <begin position="22"/>
        <end position="150"/>
    </location>
</feature>
<sequence length="150" mass="16234">MGWTAPLALLVLLLTAGEAAAGTRGEDAPECAALREAILGHRLTPQSFETFWSIATYREAKNLEILPGYPHCTKTDEAVSTLGADAETGVRLLAGGMTPADYIVTGWVIVTAYDPSRSGLRDAAEESPSAQANIAFVKERRGRVRRMFRR</sequence>
<keyword evidence="1" id="KW-0732">Signal</keyword>
<name>A0A2U2J442_9SPHN</name>
<evidence type="ECO:0000256" key="1">
    <source>
        <dbReference type="SAM" id="SignalP"/>
    </source>
</evidence>
<evidence type="ECO:0000313" key="3">
    <source>
        <dbReference type="Proteomes" id="UP000245916"/>
    </source>
</evidence>
<protein>
    <submittedName>
        <fullName evidence="2">Uncharacterized protein</fullName>
    </submittedName>
</protein>